<accession>A0A0A9EAC6</accession>
<sequence length="42" mass="4605">MNSCLHTAALKTHPQRMYPSSILGPIDAGNCTLSQAIHYFES</sequence>
<dbReference type="EMBL" id="GBRH01201907">
    <property type="protein sequence ID" value="JAD95988.1"/>
    <property type="molecule type" value="Transcribed_RNA"/>
</dbReference>
<reference evidence="1" key="2">
    <citation type="journal article" date="2015" name="Data Brief">
        <title>Shoot transcriptome of the giant reed, Arundo donax.</title>
        <authorList>
            <person name="Barrero R.A."/>
            <person name="Guerrero F.D."/>
            <person name="Moolhuijzen P."/>
            <person name="Goolsby J.A."/>
            <person name="Tidwell J."/>
            <person name="Bellgard S.E."/>
            <person name="Bellgard M.I."/>
        </authorList>
    </citation>
    <scope>NUCLEOTIDE SEQUENCE</scope>
    <source>
        <tissue evidence="1">Shoot tissue taken approximately 20 cm above the soil surface</tissue>
    </source>
</reference>
<reference evidence="1" key="1">
    <citation type="submission" date="2014-09" db="EMBL/GenBank/DDBJ databases">
        <authorList>
            <person name="Magalhaes I.L.F."/>
            <person name="Oliveira U."/>
            <person name="Santos F.R."/>
            <person name="Vidigal T.H.D.A."/>
            <person name="Brescovit A.D."/>
            <person name="Santos A.J."/>
        </authorList>
    </citation>
    <scope>NUCLEOTIDE SEQUENCE</scope>
    <source>
        <tissue evidence="1">Shoot tissue taken approximately 20 cm above the soil surface</tissue>
    </source>
</reference>
<protein>
    <submittedName>
        <fullName evidence="1">Uncharacterized protein</fullName>
    </submittedName>
</protein>
<organism evidence="1">
    <name type="scientific">Arundo donax</name>
    <name type="common">Giant reed</name>
    <name type="synonym">Donax arundinaceus</name>
    <dbReference type="NCBI Taxonomy" id="35708"/>
    <lineage>
        <taxon>Eukaryota</taxon>
        <taxon>Viridiplantae</taxon>
        <taxon>Streptophyta</taxon>
        <taxon>Embryophyta</taxon>
        <taxon>Tracheophyta</taxon>
        <taxon>Spermatophyta</taxon>
        <taxon>Magnoliopsida</taxon>
        <taxon>Liliopsida</taxon>
        <taxon>Poales</taxon>
        <taxon>Poaceae</taxon>
        <taxon>PACMAD clade</taxon>
        <taxon>Arundinoideae</taxon>
        <taxon>Arundineae</taxon>
        <taxon>Arundo</taxon>
    </lineage>
</organism>
<evidence type="ECO:0000313" key="1">
    <source>
        <dbReference type="EMBL" id="JAD95988.1"/>
    </source>
</evidence>
<dbReference type="AlphaFoldDB" id="A0A0A9EAC6"/>
<name>A0A0A9EAC6_ARUDO</name>
<proteinExistence type="predicted"/>